<gene>
    <name evidence="3" type="ORF">MAR_033753</name>
</gene>
<protein>
    <recommendedName>
        <fullName evidence="2">Apple domain-containing protein</fullName>
    </recommendedName>
</protein>
<proteinExistence type="predicted"/>
<keyword evidence="4" id="KW-1185">Reference proteome</keyword>
<evidence type="ECO:0000313" key="3">
    <source>
        <dbReference type="EMBL" id="WAR31211.1"/>
    </source>
</evidence>
<sequence length="105" mass="11710">MDVIMMCLSLLQLLAFPMGTLSFSEVYKKYSGSAAMTGNSLNLTTAPSVIQCLRLCNGYEHMSIKVCDAARYNEGTGNCELMTRKSTGGVQWKFDDQWKVFVSKF</sequence>
<accession>A0ABY7GIX9</accession>
<feature type="domain" description="Apple" evidence="2">
    <location>
        <begin position="34"/>
        <end position="86"/>
    </location>
</feature>
<reference evidence="3" key="1">
    <citation type="submission" date="2022-11" db="EMBL/GenBank/DDBJ databases">
        <title>Centuries of genome instability and evolution in soft-shell clam transmissible cancer (bioRxiv).</title>
        <authorList>
            <person name="Hart S.F.M."/>
            <person name="Yonemitsu M.A."/>
            <person name="Giersch R.M."/>
            <person name="Beal B.F."/>
            <person name="Arriagada G."/>
            <person name="Davis B.W."/>
            <person name="Ostrander E.A."/>
            <person name="Goff S.P."/>
            <person name="Metzger M.J."/>
        </authorList>
    </citation>
    <scope>NUCLEOTIDE SEQUENCE</scope>
    <source>
        <strain evidence="3">MELC-2E11</strain>
        <tissue evidence="3">Siphon/mantle</tissue>
    </source>
</reference>
<feature type="chain" id="PRO_5046722655" description="Apple domain-containing protein" evidence="1">
    <location>
        <begin position="23"/>
        <end position="105"/>
    </location>
</feature>
<dbReference type="Proteomes" id="UP001164746">
    <property type="component" value="Chromosome 17"/>
</dbReference>
<evidence type="ECO:0000313" key="4">
    <source>
        <dbReference type="Proteomes" id="UP001164746"/>
    </source>
</evidence>
<dbReference type="InterPro" id="IPR003609">
    <property type="entry name" value="Pan_app"/>
</dbReference>
<dbReference type="Gene3D" id="3.50.4.10">
    <property type="entry name" value="Hepatocyte Growth Factor"/>
    <property type="match status" value="1"/>
</dbReference>
<evidence type="ECO:0000259" key="2">
    <source>
        <dbReference type="Pfam" id="PF00024"/>
    </source>
</evidence>
<feature type="signal peptide" evidence="1">
    <location>
        <begin position="1"/>
        <end position="22"/>
    </location>
</feature>
<keyword evidence="1" id="KW-0732">Signal</keyword>
<name>A0ABY7GIX9_MYAAR</name>
<organism evidence="3 4">
    <name type="scientific">Mya arenaria</name>
    <name type="common">Soft-shell clam</name>
    <dbReference type="NCBI Taxonomy" id="6604"/>
    <lineage>
        <taxon>Eukaryota</taxon>
        <taxon>Metazoa</taxon>
        <taxon>Spiralia</taxon>
        <taxon>Lophotrochozoa</taxon>
        <taxon>Mollusca</taxon>
        <taxon>Bivalvia</taxon>
        <taxon>Autobranchia</taxon>
        <taxon>Heteroconchia</taxon>
        <taxon>Euheterodonta</taxon>
        <taxon>Imparidentia</taxon>
        <taxon>Neoheterodontei</taxon>
        <taxon>Myida</taxon>
        <taxon>Myoidea</taxon>
        <taxon>Myidae</taxon>
        <taxon>Mya</taxon>
    </lineage>
</organism>
<evidence type="ECO:0000256" key="1">
    <source>
        <dbReference type="SAM" id="SignalP"/>
    </source>
</evidence>
<dbReference type="Pfam" id="PF00024">
    <property type="entry name" value="PAN_1"/>
    <property type="match status" value="1"/>
</dbReference>
<dbReference type="EMBL" id="CP111028">
    <property type="protein sequence ID" value="WAR31211.1"/>
    <property type="molecule type" value="Genomic_DNA"/>
</dbReference>